<reference evidence="3" key="1">
    <citation type="submission" date="2022-06" db="EMBL/GenBank/DDBJ databases">
        <authorList>
            <consortium name="SYNGENTA / RWTH Aachen University"/>
        </authorList>
    </citation>
    <scope>NUCLEOTIDE SEQUENCE</scope>
</reference>
<feature type="transmembrane region" description="Helical" evidence="2">
    <location>
        <begin position="295"/>
        <end position="315"/>
    </location>
</feature>
<keyword evidence="2" id="KW-0812">Transmembrane</keyword>
<accession>A0AAV0BLM3</accession>
<dbReference type="Proteomes" id="UP001153365">
    <property type="component" value="Unassembled WGS sequence"/>
</dbReference>
<dbReference type="EMBL" id="CALTRL010005957">
    <property type="protein sequence ID" value="CAH7688147.1"/>
    <property type="molecule type" value="Genomic_DNA"/>
</dbReference>
<gene>
    <name evidence="3" type="ORF">PPACK8108_LOCUS23063</name>
</gene>
<dbReference type="AlphaFoldDB" id="A0AAV0BLM3"/>
<organism evidence="3 4">
    <name type="scientific">Phakopsora pachyrhizi</name>
    <name type="common">Asian soybean rust disease fungus</name>
    <dbReference type="NCBI Taxonomy" id="170000"/>
    <lineage>
        <taxon>Eukaryota</taxon>
        <taxon>Fungi</taxon>
        <taxon>Dikarya</taxon>
        <taxon>Basidiomycota</taxon>
        <taxon>Pucciniomycotina</taxon>
        <taxon>Pucciniomycetes</taxon>
        <taxon>Pucciniales</taxon>
        <taxon>Phakopsoraceae</taxon>
        <taxon>Phakopsora</taxon>
    </lineage>
</organism>
<evidence type="ECO:0000313" key="3">
    <source>
        <dbReference type="EMBL" id="CAH7688147.1"/>
    </source>
</evidence>
<keyword evidence="2" id="KW-0472">Membrane</keyword>
<name>A0AAV0BLM3_PHAPC</name>
<evidence type="ECO:0000256" key="1">
    <source>
        <dbReference type="SAM" id="MobiDB-lite"/>
    </source>
</evidence>
<sequence length="1128" mass="128999">MNQEESSKYCSTDANQSFLPSDNDSISFISPNQTGNQLLLELYSSTPSADLQNPSFRVQVSPIISFDSTDGSSKYIPLPGSSERDDSPSSSSSSCFSRNDNGLRDGVRNSALNKSPNSLINRRLYRVQCNDNETEAVRSLCKRALEEVSGARQSPFKQFQNARIDDLSSQYQWEQGGILDKDGPHCANDSVKTIFSASSYTNPLAKTPPKKLTTHEKSTRFQLEFKGLVSNHQFYHTQSSKLIRPGSTRHETGNVDKKKGSYYFNPWSERLRKANQEQVFSNLRHQQRRQRLRKLLLHGTCLALLTTFIFSFNIFCFLEHQNVHHQENYFERNKNLSQVILDSPEKDTLYIYRIIGNDLPPRHSPDQTLRNLKFLLKNEDGFDGLASILPGKSTLKLRLKKFYVLNRIANITQLAQVTNLLLNHGISSDNIIIDRFDFNEYRAQPFSWSPAVVGNPVWGFENDQPSLNLIEDNNNKTLGLRSLISQNSKKDELAGDDIINLTISKLRALDFTYHDKNIYAMNNNGGRNFALEHGRAQPDARWILPLDGNSFFTPAAMISLIESLRNSESQPNPPSHVIIPMSRLLDNNEALNQNQPIEEANYSVKRLKLNNLRPKSPEEPQIGFRFSSQENFSNQMRYGRRSKLELLWRLGAIEKTRNFDKRFSEWEQAEKNLLRPEFYGSIKRVSSICSFMSGLSREKRVKEDVNDENRSKVHPRMRRGLAFLNPKNKPTGECFQAIVQEDFLRAGWILRLFSGDQSQEVHSSSALVRRSINRMKGIVLFLENLDEIVARGGMLKSRSQVSFGFDSSRLWTLNGSELFKLKKIMKYNYLDREEADIHKTLEQQKLLWEAHLNFANLVLAGESSALEKSEELDEVSKTIFLLAMADFLTGEHSFGDSAIRLVKLKFLDFQHFSLTSNMFPLADWRKELEIIRAKDDYDGAGYAFPIPKNAGNLPKWFEDPKTEALPFDPKTFDPALLFDGLRLLSSHWRVKESSTSEELPLGELKELFKIQTGVLLLDEKAFKKMYSTNTKCKSDILRYDIKLSALASFVDDARLLGRIANRSLVRLPLLFQLSKSKSKSCPKDEKIMIDLCQNFKAGLKNIKFHPFDEENHKLGLLCKELGVERSTN</sequence>
<evidence type="ECO:0000256" key="2">
    <source>
        <dbReference type="SAM" id="Phobius"/>
    </source>
</evidence>
<feature type="region of interest" description="Disordered" evidence="1">
    <location>
        <begin position="72"/>
        <end position="114"/>
    </location>
</feature>
<feature type="compositionally biased region" description="Low complexity" evidence="1">
    <location>
        <begin position="88"/>
        <end position="97"/>
    </location>
</feature>
<comment type="caution">
    <text evidence="3">The sequence shown here is derived from an EMBL/GenBank/DDBJ whole genome shotgun (WGS) entry which is preliminary data.</text>
</comment>
<protein>
    <submittedName>
        <fullName evidence="3">Expressed protein</fullName>
    </submittedName>
</protein>
<evidence type="ECO:0000313" key="4">
    <source>
        <dbReference type="Proteomes" id="UP001153365"/>
    </source>
</evidence>
<proteinExistence type="predicted"/>
<keyword evidence="2" id="KW-1133">Transmembrane helix</keyword>
<keyword evidence="4" id="KW-1185">Reference proteome</keyword>